<evidence type="ECO:0000256" key="6">
    <source>
        <dbReference type="PIRSR" id="PIRSR004789-51"/>
    </source>
</evidence>
<feature type="binding site" evidence="6">
    <location>
        <position position="39"/>
    </location>
    <ligand>
        <name>Fe cation</name>
        <dbReference type="ChEBI" id="CHEBI:24875"/>
        <label>2</label>
    </ligand>
</feature>
<reference evidence="7 8" key="1">
    <citation type="submission" date="2016-11" db="EMBL/GenBank/DDBJ databases">
        <authorList>
            <person name="Jaros S."/>
            <person name="Januszkiewicz K."/>
            <person name="Wedrychowicz H."/>
        </authorList>
    </citation>
    <scope>NUCLEOTIDE SEQUENCE [LARGE SCALE GENOMIC DNA]</scope>
    <source>
        <strain evidence="7 8">GAS138</strain>
    </source>
</reference>
<dbReference type="InterPro" id="IPR005235">
    <property type="entry name" value="YmdB-like"/>
</dbReference>
<dbReference type="CDD" id="cd07382">
    <property type="entry name" value="MPP_DR1281"/>
    <property type="match status" value="1"/>
</dbReference>
<feature type="binding site" evidence="6">
    <location>
        <position position="40"/>
    </location>
    <ligand>
        <name>Fe cation</name>
        <dbReference type="ChEBI" id="CHEBI:24875"/>
        <label>1</label>
    </ligand>
</feature>
<dbReference type="GO" id="GO:0046872">
    <property type="term" value="F:metal ion binding"/>
    <property type="evidence" value="ECO:0007669"/>
    <property type="project" value="UniProtKB-KW"/>
</dbReference>
<dbReference type="Gene3D" id="3.60.21.10">
    <property type="match status" value="1"/>
</dbReference>
<keyword evidence="3" id="KW-0408">Iron</keyword>
<dbReference type="GO" id="GO:0004113">
    <property type="term" value="F:2',3'-cyclic-nucleotide 3'-phosphodiesterase activity"/>
    <property type="evidence" value="ECO:0007669"/>
    <property type="project" value="TreeGrafter"/>
</dbReference>
<feature type="binding site" evidence="6">
    <location>
        <position position="153"/>
    </location>
    <ligand>
        <name>Fe cation</name>
        <dbReference type="ChEBI" id="CHEBI:24875"/>
        <label>2</label>
    </ligand>
</feature>
<evidence type="ECO:0000256" key="5">
    <source>
        <dbReference type="PIRSR" id="PIRSR004789-50"/>
    </source>
</evidence>
<dbReference type="OrthoDB" id="9801109at2"/>
<evidence type="ECO:0000313" key="7">
    <source>
        <dbReference type="EMBL" id="SHH98958.1"/>
    </source>
</evidence>
<proteinExistence type="inferred from homology"/>
<dbReference type="PANTHER" id="PTHR36303:SF1">
    <property type="entry name" value="2',3'-CYCLIC-NUCLEOTIDE 2'-PHOSPHODIESTERASE"/>
    <property type="match status" value="1"/>
</dbReference>
<evidence type="ECO:0000313" key="8">
    <source>
        <dbReference type="Proteomes" id="UP000189796"/>
    </source>
</evidence>
<dbReference type="InterPro" id="IPR029052">
    <property type="entry name" value="Metallo-depent_PP-like"/>
</dbReference>
<evidence type="ECO:0000256" key="1">
    <source>
        <dbReference type="ARBA" id="ARBA00022723"/>
    </source>
</evidence>
<name>A0A1M5XHE0_9BRAD</name>
<feature type="binding site" evidence="6">
    <location>
        <position position="178"/>
    </location>
    <ligand>
        <name>Fe cation</name>
        <dbReference type="ChEBI" id="CHEBI:24875"/>
        <label>2</label>
    </ligand>
</feature>
<dbReference type="RefSeq" id="WP_079605554.1">
    <property type="nucleotide sequence ID" value="NZ_LT670817.1"/>
</dbReference>
<evidence type="ECO:0000256" key="3">
    <source>
        <dbReference type="ARBA" id="ARBA00023004"/>
    </source>
</evidence>
<dbReference type="PIRSF" id="PIRSF004789">
    <property type="entry name" value="DR1281"/>
    <property type="match status" value="1"/>
</dbReference>
<feature type="binding site" evidence="6">
    <location>
        <position position="39"/>
    </location>
    <ligand>
        <name>Fe cation</name>
        <dbReference type="ChEBI" id="CHEBI:24875"/>
        <label>1</label>
    </ligand>
</feature>
<protein>
    <recommendedName>
        <fullName evidence="9">TIGR00282 family metallophosphoesterase</fullName>
    </recommendedName>
</protein>
<dbReference type="Proteomes" id="UP000189796">
    <property type="component" value="Chromosome I"/>
</dbReference>
<keyword evidence="1 6" id="KW-0479">Metal-binding</keyword>
<dbReference type="SUPFAM" id="SSF56300">
    <property type="entry name" value="Metallo-dependent phosphatases"/>
    <property type="match status" value="1"/>
</dbReference>
<dbReference type="FunFam" id="3.60.21.10:FF:000016">
    <property type="entry name" value="Putative metallophosphoesterase"/>
    <property type="match status" value="1"/>
</dbReference>
<feature type="binding site" evidence="6">
    <location>
        <position position="8"/>
    </location>
    <ligand>
        <name>Fe cation</name>
        <dbReference type="ChEBI" id="CHEBI:24875"/>
        <label>1</label>
    </ligand>
</feature>
<dbReference type="AlphaFoldDB" id="A0A1M5XHE0"/>
<feature type="active site" description="Proton donor" evidence="5">
    <location>
        <position position="68"/>
    </location>
</feature>
<dbReference type="NCBIfam" id="TIGR00282">
    <property type="entry name" value="TIGR00282 family metallophosphoesterase"/>
    <property type="match status" value="1"/>
</dbReference>
<dbReference type="EMBL" id="LT670817">
    <property type="protein sequence ID" value="SHH98958.1"/>
    <property type="molecule type" value="Genomic_DNA"/>
</dbReference>
<evidence type="ECO:0000256" key="4">
    <source>
        <dbReference type="ARBA" id="ARBA00061401"/>
    </source>
</evidence>
<feature type="binding site" evidence="6">
    <location>
        <position position="67"/>
    </location>
    <ligand>
        <name>Fe cation</name>
        <dbReference type="ChEBI" id="CHEBI:24875"/>
        <label>2</label>
    </ligand>
</feature>
<organism evidence="7 8">
    <name type="scientific">Bradyrhizobium erythrophlei</name>
    <dbReference type="NCBI Taxonomy" id="1437360"/>
    <lineage>
        <taxon>Bacteria</taxon>
        <taxon>Pseudomonadati</taxon>
        <taxon>Pseudomonadota</taxon>
        <taxon>Alphaproteobacteria</taxon>
        <taxon>Hyphomicrobiales</taxon>
        <taxon>Nitrobacteraceae</taxon>
        <taxon>Bradyrhizobium</taxon>
    </lineage>
</organism>
<accession>A0A1M5XHE0</accession>
<dbReference type="PANTHER" id="PTHR36303">
    <property type="entry name" value="2',3'-CYCLIC-NUCLEOTIDE 2'-PHOSPHODIESTERASE"/>
    <property type="match status" value="1"/>
</dbReference>
<comment type="similarity">
    <text evidence="4">Belongs to the YmdB-like family.</text>
</comment>
<sequence length="274" mass="29201">MRILFVGDVVGRAGRTAISEHLPGLIRDWALDLVIVNGENAAGGFGITEAIYQEFIDAGADVVTLGNHSWDQREALVFIERAPRLIRPANFPKGTPGRGTALVDTRNGRRALVINAIGRVFMTPFDDPFAVLNGELEACPLRAAADAIVVDFHCEATSEKQGIGFFCDGRASLVVGTHTHVPTADHQILPAGTAYMTDAGMTGDYDSIIGMQKDEPLRRFLTGIPSGRFEPALGAATLSGVAVETDDATGLALKIAPVRIGGRLEPALPGFWVR</sequence>
<feature type="binding site" evidence="6">
    <location>
        <position position="180"/>
    </location>
    <ligand>
        <name>Fe cation</name>
        <dbReference type="ChEBI" id="CHEBI:24875"/>
        <label>1</label>
    </ligand>
</feature>
<keyword evidence="2" id="KW-0378">Hydrolase</keyword>
<gene>
    <name evidence="7" type="ORF">SAMN05443248_7327</name>
</gene>
<evidence type="ECO:0008006" key="9">
    <source>
        <dbReference type="Google" id="ProtNLM"/>
    </source>
</evidence>
<dbReference type="Pfam" id="PF13277">
    <property type="entry name" value="YmdB"/>
    <property type="match status" value="1"/>
</dbReference>
<evidence type="ECO:0000256" key="2">
    <source>
        <dbReference type="ARBA" id="ARBA00022801"/>
    </source>
</evidence>